<name>A0ABT0S9V5_9SPHN</name>
<evidence type="ECO:0000313" key="2">
    <source>
        <dbReference type="Proteomes" id="UP001165383"/>
    </source>
</evidence>
<protein>
    <submittedName>
        <fullName evidence="1">Uncharacterized protein</fullName>
    </submittedName>
</protein>
<dbReference type="Gene3D" id="3.40.210.30">
    <property type="entry name" value="Dam replacing family, catalytic PD-(D/E)XK domain"/>
    <property type="match status" value="1"/>
</dbReference>
<dbReference type="Proteomes" id="UP001165383">
    <property type="component" value="Unassembled WGS sequence"/>
</dbReference>
<dbReference type="InterPro" id="IPR043025">
    <property type="entry name" value="DRP_PD-(D/E)XK_dom"/>
</dbReference>
<accession>A0ABT0S9V5</accession>
<dbReference type="RefSeq" id="WP_249915596.1">
    <property type="nucleotide sequence ID" value="NZ_JAMGBB010000001.1"/>
</dbReference>
<reference evidence="1" key="1">
    <citation type="submission" date="2022-05" db="EMBL/GenBank/DDBJ databases">
        <authorList>
            <person name="Jo J.-H."/>
            <person name="Im W.-T."/>
        </authorList>
    </citation>
    <scope>NUCLEOTIDE SEQUENCE</scope>
    <source>
        <strain evidence="1">RB56-2</strain>
    </source>
</reference>
<proteinExistence type="predicted"/>
<dbReference type="Pfam" id="PF06044">
    <property type="entry name" value="DpnI"/>
    <property type="match status" value="1"/>
</dbReference>
<dbReference type="EMBL" id="JAMGBB010000001">
    <property type="protein sequence ID" value="MCL6741195.1"/>
    <property type="molecule type" value="Genomic_DNA"/>
</dbReference>
<evidence type="ECO:0000313" key="1">
    <source>
        <dbReference type="EMBL" id="MCL6741195.1"/>
    </source>
</evidence>
<comment type="caution">
    <text evidence="1">The sequence shown here is derived from an EMBL/GenBank/DDBJ whole genome shotgun (WGS) entry which is preliminary data.</text>
</comment>
<keyword evidence="2" id="KW-1185">Reference proteome</keyword>
<sequence>MATEKQKLGEFGEKLVAASCPCPRCKGPKTFKRLPPNFKCADLICDFCGFLAQVKACTVKDVNTAPDSILGAAWGPQEKRMASAIYFPLYVVALSADGKLHAIYYLSADLQEPDIFEARKPLTAEAKRAGWQGFYYRLAHIKDRLVRLYPKP</sequence>
<organism evidence="1 2">
    <name type="scientific">Sphingomonas brevis</name>
    <dbReference type="NCBI Taxonomy" id="2908206"/>
    <lineage>
        <taxon>Bacteria</taxon>
        <taxon>Pseudomonadati</taxon>
        <taxon>Pseudomonadota</taxon>
        <taxon>Alphaproteobacteria</taxon>
        <taxon>Sphingomonadales</taxon>
        <taxon>Sphingomonadaceae</taxon>
        <taxon>Sphingomonas</taxon>
    </lineage>
</organism>
<dbReference type="InterPro" id="IPR010324">
    <property type="entry name" value="DRP"/>
</dbReference>
<gene>
    <name evidence="1" type="ORF">LZ518_08635</name>
</gene>